<evidence type="ECO:0000313" key="10">
    <source>
        <dbReference type="EMBL" id="XFO74275.1"/>
    </source>
</evidence>
<dbReference type="PANTHER" id="PTHR21039">
    <property type="entry name" value="HISTIDINOL PHOSPHATASE-RELATED"/>
    <property type="match status" value="1"/>
</dbReference>
<keyword evidence="6 8" id="KW-0368">Histidine biosynthesis</keyword>
<evidence type="ECO:0000256" key="4">
    <source>
        <dbReference type="ARBA" id="ARBA00022605"/>
    </source>
</evidence>
<dbReference type="InterPro" id="IPR003141">
    <property type="entry name" value="Pol/His_phosphatase_N"/>
</dbReference>
<feature type="domain" description="Polymerase/histidinol phosphatase N-terminal" evidence="9">
    <location>
        <begin position="3"/>
        <end position="77"/>
    </location>
</feature>
<keyword evidence="5 8" id="KW-0378">Hydrolase</keyword>
<dbReference type="RefSeq" id="WP_093794722.1">
    <property type="nucleotide sequence ID" value="NZ_CP155571.1"/>
</dbReference>
<comment type="catalytic activity">
    <reaction evidence="7 8">
        <text>L-histidinol phosphate + H2O = L-histidinol + phosphate</text>
        <dbReference type="Rhea" id="RHEA:14465"/>
        <dbReference type="ChEBI" id="CHEBI:15377"/>
        <dbReference type="ChEBI" id="CHEBI:43474"/>
        <dbReference type="ChEBI" id="CHEBI:57699"/>
        <dbReference type="ChEBI" id="CHEBI:57980"/>
        <dbReference type="EC" id="3.1.3.15"/>
    </reaction>
</comment>
<dbReference type="NCBIfam" id="TIGR01856">
    <property type="entry name" value="hisJ_fam"/>
    <property type="match status" value="1"/>
</dbReference>
<dbReference type="InterPro" id="IPR004013">
    <property type="entry name" value="PHP_dom"/>
</dbReference>
<evidence type="ECO:0000256" key="1">
    <source>
        <dbReference type="ARBA" id="ARBA00004970"/>
    </source>
</evidence>
<evidence type="ECO:0000256" key="2">
    <source>
        <dbReference type="ARBA" id="ARBA00009152"/>
    </source>
</evidence>
<organism evidence="10 11">
    <name type="scientific">Sporomusa acidovorans (strain ATCC 49682 / DSM 3132 / Mol)</name>
    <dbReference type="NCBI Taxonomy" id="1123286"/>
    <lineage>
        <taxon>Bacteria</taxon>
        <taxon>Bacillati</taxon>
        <taxon>Bacillota</taxon>
        <taxon>Negativicutes</taxon>
        <taxon>Selenomonadales</taxon>
        <taxon>Sporomusaceae</taxon>
        <taxon>Sporomusa</taxon>
    </lineage>
</organism>
<dbReference type="SMART" id="SM00481">
    <property type="entry name" value="POLIIIAc"/>
    <property type="match status" value="1"/>
</dbReference>
<keyword evidence="11" id="KW-1185">Reference proteome</keyword>
<proteinExistence type="inferred from homology"/>
<evidence type="ECO:0000256" key="7">
    <source>
        <dbReference type="ARBA" id="ARBA00049158"/>
    </source>
</evidence>
<reference evidence="10" key="1">
    <citation type="submission" date="2024-05" db="EMBL/GenBank/DDBJ databases">
        <title>Isolation and characterization of Sporomusa carbonis sp. nov., a carboxydotrophic hydrogenogen in the genus of Sporomusa isolated from a charcoal burning pile.</title>
        <authorList>
            <person name="Boeer T."/>
            <person name="Rosenbaum F."/>
            <person name="Eysell L."/>
            <person name="Mueller V."/>
            <person name="Daniel R."/>
            <person name="Poehlein A."/>
        </authorList>
    </citation>
    <scope>NUCLEOTIDE SEQUENCE [LARGE SCALE GENOMIC DNA]</scope>
    <source>
        <strain evidence="10">DSM 3132</strain>
    </source>
</reference>
<dbReference type="Proteomes" id="UP000216052">
    <property type="component" value="Chromosome"/>
</dbReference>
<gene>
    <name evidence="10" type="primary">hisK</name>
    <name evidence="10" type="ORF">SPACI_043840</name>
</gene>
<comment type="similarity">
    <text evidence="2 8">Belongs to the PHP hydrolase family. HisK subfamily.</text>
</comment>
<evidence type="ECO:0000313" key="11">
    <source>
        <dbReference type="Proteomes" id="UP000216052"/>
    </source>
</evidence>
<dbReference type="PANTHER" id="PTHR21039:SF0">
    <property type="entry name" value="HISTIDINOL-PHOSPHATASE"/>
    <property type="match status" value="1"/>
</dbReference>
<protein>
    <recommendedName>
        <fullName evidence="3 8">Histidinol-phosphatase</fullName>
        <shortName evidence="8">HolPase</shortName>
        <ecNumber evidence="3 8">3.1.3.15</ecNumber>
    </recommendedName>
</protein>
<evidence type="ECO:0000256" key="8">
    <source>
        <dbReference type="RuleBase" id="RU366003"/>
    </source>
</evidence>
<evidence type="ECO:0000256" key="6">
    <source>
        <dbReference type="ARBA" id="ARBA00023102"/>
    </source>
</evidence>
<keyword evidence="4 8" id="KW-0028">Amino-acid biosynthesis</keyword>
<evidence type="ECO:0000256" key="5">
    <source>
        <dbReference type="ARBA" id="ARBA00022801"/>
    </source>
</evidence>
<dbReference type="EC" id="3.1.3.15" evidence="3 8"/>
<comment type="pathway">
    <text evidence="1 8">Amino-acid biosynthesis; L-histidine biosynthesis; L-histidine from 5-phospho-alpha-D-ribose 1-diphosphate: step 8/9.</text>
</comment>
<dbReference type="Pfam" id="PF02811">
    <property type="entry name" value="PHP"/>
    <property type="match status" value="1"/>
</dbReference>
<dbReference type="SUPFAM" id="SSF89550">
    <property type="entry name" value="PHP domain-like"/>
    <property type="match status" value="1"/>
</dbReference>
<dbReference type="InterPro" id="IPR016195">
    <property type="entry name" value="Pol/histidinol_Pase-like"/>
</dbReference>
<sequence length="255" mass="29578">MLFDTHVHTCFSNDSNMPIDAALKRAAELGLGIIITEHMDMAHPKPDVAFDVNQYFKEYAKYRNEKVLLGIELGMRAECLQANCDIVTNQHFDYVIGSIHFVDNIEIYQEEYFQARTKQETYNRYFESMLDCLKSYDFIDSLGHIDYISRYARYSNPELYYYEFSDRIDEILKLAARKEKALEINTRRLGNPDTAANLLPIYKRFKELGGQMVTIGSDAHKPESIGNHLSIAHAMADACNLKVVYFKQRKPEWGK</sequence>
<dbReference type="InterPro" id="IPR010140">
    <property type="entry name" value="Histidinol_P_phosphatase_HisJ"/>
</dbReference>
<accession>A0ABZ3J878</accession>
<evidence type="ECO:0000259" key="9">
    <source>
        <dbReference type="SMART" id="SM00481"/>
    </source>
</evidence>
<evidence type="ECO:0000256" key="3">
    <source>
        <dbReference type="ARBA" id="ARBA00013085"/>
    </source>
</evidence>
<dbReference type="EMBL" id="CP155571">
    <property type="protein sequence ID" value="XFO74275.1"/>
    <property type="molecule type" value="Genomic_DNA"/>
</dbReference>
<dbReference type="GO" id="GO:0004401">
    <property type="term" value="F:histidinol-phosphatase activity"/>
    <property type="evidence" value="ECO:0007669"/>
    <property type="project" value="UniProtKB-EC"/>
</dbReference>
<dbReference type="NCBIfam" id="NF004086">
    <property type="entry name" value="PRK05588.1"/>
    <property type="match status" value="1"/>
</dbReference>
<name>A0ABZ3J878_SPOA4</name>
<dbReference type="Gene3D" id="3.20.20.140">
    <property type="entry name" value="Metal-dependent hydrolases"/>
    <property type="match status" value="1"/>
</dbReference>